<protein>
    <submittedName>
        <fullName evidence="1">Uncharacterized protein</fullName>
    </submittedName>
</protein>
<proteinExistence type="predicted"/>
<evidence type="ECO:0000313" key="1">
    <source>
        <dbReference type="EMBL" id="MUG52533.1"/>
    </source>
</evidence>
<name>A0AB73JGE1_STAAU</name>
<accession>A0AB73JGE1</accession>
<dbReference type="EMBL" id="WFHO01000014">
    <property type="protein sequence ID" value="MUG52533.1"/>
    <property type="molecule type" value="Genomic_DNA"/>
</dbReference>
<sequence length="164" mass="19062">MMNKEFIKRQMEIVGISKNRLKDITGVGYATINDFFNKDVYNIKAENYLKIVNELFTPFEQLLYANACEKSIGSKYDIEYWYDELVKRKVKQAFETGKIDIKKSGGVISDDNGILRQVPAHLIVTFKDVEGNSYIRIFDGETYRNSSKKEAVKQYFGIEYYTSI</sequence>
<reference evidence="1 2" key="1">
    <citation type="journal article" date="2019" name="Int. J. Infect. Dis.">
        <title>Characterization of a community-acquired methicillin-resistant sequence type 338 Staphylococcus aureus strain containing a staphylococcal cassette chromosome mec type VT.</title>
        <authorList>
            <person name="Chen Y."/>
            <person name="Hong J."/>
            <person name="Chen Y."/>
            <person name="Wang H."/>
            <person name="Yu Y."/>
            <person name="Qu T."/>
        </authorList>
    </citation>
    <scope>NUCLEOTIDE SEQUENCE [LARGE SCALE GENOMIC DNA]</scope>
    <source>
        <strain evidence="1 2">LJ05</strain>
    </source>
</reference>
<dbReference type="RefSeq" id="WP_155560044.1">
    <property type="nucleotide sequence ID" value="NZ_JABMKL010000023.1"/>
</dbReference>
<gene>
    <name evidence="1" type="ORF">GAY54_08195</name>
</gene>
<dbReference type="AlphaFoldDB" id="A0AB73JGE1"/>
<organism evidence="1 2">
    <name type="scientific">Staphylococcus aureus</name>
    <dbReference type="NCBI Taxonomy" id="1280"/>
    <lineage>
        <taxon>Bacteria</taxon>
        <taxon>Bacillati</taxon>
        <taxon>Bacillota</taxon>
        <taxon>Bacilli</taxon>
        <taxon>Bacillales</taxon>
        <taxon>Staphylococcaceae</taxon>
        <taxon>Staphylococcus</taxon>
    </lineage>
</organism>
<dbReference type="Proteomes" id="UP000463077">
    <property type="component" value="Unassembled WGS sequence"/>
</dbReference>
<evidence type="ECO:0000313" key="2">
    <source>
        <dbReference type="Proteomes" id="UP000463077"/>
    </source>
</evidence>
<comment type="caution">
    <text evidence="1">The sequence shown here is derived from an EMBL/GenBank/DDBJ whole genome shotgun (WGS) entry which is preliminary data.</text>
</comment>